<sequence length="703" mass="78488">MYDLDPTADLDTISDMYQPESDHVEIHNDGNQSFGQTDPLAPSLVGNQWDRYSFHQNLPDATINYPLDPCFYSPCLPGNDSLYLPCAIDYQNDPGHYHDVGLPSTTGDPSYIGLDSGNSFDLATNALHRGASYSQQNDGQLRTVTSFGQGLASKVTHAPLDLDTSAPKQKIVGWSDMDTRSKSRLCRWYEMLDIAIGSKDDLRIRQDMWNTVHQGKIDYVVYGSPQEEIPCRRCNSILIQPNGTGRGSWDTCVVVRSLLFSQSARAWVRQEDDLPLALPGGEGDGGIYQPMACGLGTPVSIILLCHKIPEAPILFNSIASMRDSDIDPRLLADYCPPSSFPDETTHRDNTSTSTGDLLDSSNILALHDYVQDKSIAPVWLVNDLSHDSHDRSQEAPEIFEDTELTVPSEAEPQISVAKSKMLRWDAMDERSEGRVEKLYRKKRIRKGSIDDQRLREDLLSAVAIEAAGWVEWKGEKVYFKRCITAKKSGGLCGAIVVMPGSQQNRKTTWIYLDRVDGTCSASDRWIIYNRNDSFLTANLNRFDWLRLTPPGAFARFVVEKVTSSAPQWVDTTSDLHSFTVSGIPCGTGARMNPSRSILITSSRKLRFSRQSSVSLFLIGFTTLGMRKEGKRLFTYIVKHTPIRSVCFVWWRAHCVTTGLKSPVAPSMRVYCSTFRCKPGSAQNDRRSSLGVLRCMVKPEDAAF</sequence>
<keyword evidence="2" id="KW-1185">Reference proteome</keyword>
<dbReference type="AlphaFoldDB" id="A0A8K0NR22"/>
<name>A0A8K0NR22_9TREE</name>
<accession>A0A8K0NR22</accession>
<dbReference type="EMBL" id="JABELV010000003">
    <property type="protein sequence ID" value="KAG7575449.1"/>
    <property type="molecule type" value="Genomic_DNA"/>
</dbReference>
<proteinExistence type="predicted"/>
<reference evidence="1" key="1">
    <citation type="submission" date="2020-04" db="EMBL/GenBank/DDBJ databases">
        <title>Analysis of mating type loci in Filobasidium floriforme.</title>
        <authorList>
            <person name="Nowrousian M."/>
        </authorList>
    </citation>
    <scope>NUCLEOTIDE SEQUENCE</scope>
    <source>
        <strain evidence="1">CBS 6242</strain>
    </source>
</reference>
<organism evidence="1 2">
    <name type="scientific">Filobasidium floriforme</name>
    <dbReference type="NCBI Taxonomy" id="5210"/>
    <lineage>
        <taxon>Eukaryota</taxon>
        <taxon>Fungi</taxon>
        <taxon>Dikarya</taxon>
        <taxon>Basidiomycota</taxon>
        <taxon>Agaricomycotina</taxon>
        <taxon>Tremellomycetes</taxon>
        <taxon>Filobasidiales</taxon>
        <taxon>Filobasidiaceae</taxon>
        <taxon>Filobasidium</taxon>
    </lineage>
</organism>
<evidence type="ECO:0000313" key="2">
    <source>
        <dbReference type="Proteomes" id="UP000812966"/>
    </source>
</evidence>
<protein>
    <submittedName>
        <fullName evidence="1">Uncharacterized protein</fullName>
    </submittedName>
</protein>
<dbReference type="Proteomes" id="UP000812966">
    <property type="component" value="Unassembled WGS sequence"/>
</dbReference>
<gene>
    <name evidence="1" type="ORF">FFLO_00268</name>
</gene>
<comment type="caution">
    <text evidence="1">The sequence shown here is derived from an EMBL/GenBank/DDBJ whole genome shotgun (WGS) entry which is preliminary data.</text>
</comment>
<evidence type="ECO:0000313" key="1">
    <source>
        <dbReference type="EMBL" id="KAG7575449.1"/>
    </source>
</evidence>